<evidence type="ECO:0000313" key="1">
    <source>
        <dbReference type="EMBL" id="KER27557.1"/>
    </source>
</evidence>
<dbReference type="EMBL" id="KL596720">
    <property type="protein sequence ID" value="KER27557.1"/>
    <property type="molecule type" value="Genomic_DNA"/>
</dbReference>
<protein>
    <submittedName>
        <fullName evidence="1">Uncharacterized protein</fullName>
    </submittedName>
</protein>
<dbReference type="OrthoDB" id="10488728at2759"/>
<keyword evidence="2" id="KW-1185">Reference proteome</keyword>
<dbReference type="GeneID" id="20319626"/>
<sequence length="134" mass="15135">MHGGNAEDNGSTSDHTLYLDLFRQRALISPPLVFQRKLVYLFGSQDFFVRLKHKATWCSTFSCLETSQTRDSAGFQGSLLKNQISLQMSRLKHKAAWCSTFSCLETSQTRDSAGFQGSLSKNQISLQKEHSDEH</sequence>
<dbReference type="Proteomes" id="UP000054324">
    <property type="component" value="Unassembled WGS sequence"/>
</dbReference>
<accession>A0A074ZP23</accession>
<dbReference type="KEGG" id="ovi:T265_05444"/>
<dbReference type="CTD" id="20319626"/>
<reference evidence="1 2" key="1">
    <citation type="submission" date="2013-11" db="EMBL/GenBank/DDBJ databases">
        <title>Opisthorchis viverrini - life in the bile duct.</title>
        <authorList>
            <person name="Young N.D."/>
            <person name="Nagarajan N."/>
            <person name="Lin S.J."/>
            <person name="Korhonen P.K."/>
            <person name="Jex A.R."/>
            <person name="Hall R.S."/>
            <person name="Safavi-Hemami H."/>
            <person name="Kaewkong W."/>
            <person name="Bertrand D."/>
            <person name="Gao S."/>
            <person name="Seet Q."/>
            <person name="Wongkham S."/>
            <person name="Teh B.T."/>
            <person name="Wongkham C."/>
            <person name="Intapan P.M."/>
            <person name="Maleewong W."/>
            <person name="Yang X."/>
            <person name="Hu M."/>
            <person name="Wang Z."/>
            <person name="Hofmann A."/>
            <person name="Sternberg P.W."/>
            <person name="Tan P."/>
            <person name="Wang J."/>
            <person name="Gasser R.B."/>
        </authorList>
    </citation>
    <scope>NUCLEOTIDE SEQUENCE [LARGE SCALE GENOMIC DNA]</scope>
</reference>
<proteinExistence type="predicted"/>
<name>A0A074ZP23_OPIVI</name>
<organism evidence="1 2">
    <name type="scientific">Opisthorchis viverrini</name>
    <name type="common">Southeast Asian liver fluke</name>
    <dbReference type="NCBI Taxonomy" id="6198"/>
    <lineage>
        <taxon>Eukaryota</taxon>
        <taxon>Metazoa</taxon>
        <taxon>Spiralia</taxon>
        <taxon>Lophotrochozoa</taxon>
        <taxon>Platyhelminthes</taxon>
        <taxon>Trematoda</taxon>
        <taxon>Digenea</taxon>
        <taxon>Opisthorchiida</taxon>
        <taxon>Opisthorchiata</taxon>
        <taxon>Opisthorchiidae</taxon>
        <taxon>Opisthorchis</taxon>
    </lineage>
</organism>
<dbReference type="RefSeq" id="XP_009168715.1">
    <property type="nucleotide sequence ID" value="XM_009170451.1"/>
</dbReference>
<gene>
    <name evidence="1" type="ORF">T265_05444</name>
</gene>
<evidence type="ECO:0000313" key="2">
    <source>
        <dbReference type="Proteomes" id="UP000054324"/>
    </source>
</evidence>
<dbReference type="AlphaFoldDB" id="A0A074ZP23"/>